<feature type="domain" description="ABC transporter" evidence="3">
    <location>
        <begin position="6"/>
        <end position="235"/>
    </location>
</feature>
<dbReference type="PROSITE" id="PS50893">
    <property type="entry name" value="ABC_TRANSPORTER_2"/>
    <property type="match status" value="1"/>
</dbReference>
<evidence type="ECO:0000313" key="4">
    <source>
        <dbReference type="EMBL" id="OGC40856.1"/>
    </source>
</evidence>
<dbReference type="Pfam" id="PF00005">
    <property type="entry name" value="ABC_tran"/>
    <property type="match status" value="1"/>
</dbReference>
<dbReference type="PANTHER" id="PTHR43038:SF3">
    <property type="entry name" value="ABC TRANSPORTER G FAMILY MEMBER 20 ISOFORM X1"/>
    <property type="match status" value="1"/>
</dbReference>
<gene>
    <name evidence="4" type="ORF">A2438_01000</name>
</gene>
<evidence type="ECO:0000259" key="3">
    <source>
        <dbReference type="PROSITE" id="PS50893"/>
    </source>
</evidence>
<dbReference type="SMART" id="SM00382">
    <property type="entry name" value="AAA"/>
    <property type="match status" value="1"/>
</dbReference>
<proteinExistence type="predicted"/>
<dbReference type="PANTHER" id="PTHR43038">
    <property type="entry name" value="ATP-BINDING CASSETTE, SUB-FAMILY H, MEMBER 1"/>
    <property type="match status" value="1"/>
</dbReference>
<dbReference type="InterPro" id="IPR003593">
    <property type="entry name" value="AAA+_ATPase"/>
</dbReference>
<keyword evidence="1" id="KW-0547">Nucleotide-binding</keyword>
<dbReference type="EMBL" id="MEUJ01000002">
    <property type="protein sequence ID" value="OGC40856.1"/>
    <property type="molecule type" value="Genomic_DNA"/>
</dbReference>
<keyword evidence="2 4" id="KW-0067">ATP-binding</keyword>
<sequence length="313" mass="35016">MSETAIEITNLVKKFGGFTAVNNISFNVNKGEIFGFLGPNGAGKTTTIRMLCGLYDPTSGTGKVGGYQLGKEAQKIKQNIGYMCQKFCLYDDLTIAENIDFYAGMYQTNRATRREQMEKILRQAELTESKDTITGNLSLSVKQHLALGCSIIHEPKIVFLDEPTGGVDPISRKKFWAIIKEMATKGITILVTTHYMDEAEMCDRIALISAGEMIACDSPANLKSTLMGNTLFEIEVDQVMKGLETLHSRPFSRDVSLYGVFLHVLVEDPKYEKEIRETLEEAGLQVKRIEKILPSLEDVFVFLVEKQQAEMKK</sequence>
<dbReference type="InterPro" id="IPR003439">
    <property type="entry name" value="ABC_transporter-like_ATP-bd"/>
</dbReference>
<comment type="caution">
    <text evidence="4">The sequence shown here is derived from an EMBL/GenBank/DDBJ whole genome shotgun (WGS) entry which is preliminary data.</text>
</comment>
<dbReference type="SUPFAM" id="SSF52540">
    <property type="entry name" value="P-loop containing nucleoside triphosphate hydrolases"/>
    <property type="match status" value="1"/>
</dbReference>
<dbReference type="AlphaFoldDB" id="A0A1F4U7C0"/>
<name>A0A1F4U7C0_UNCSA</name>
<dbReference type="GO" id="GO:0005524">
    <property type="term" value="F:ATP binding"/>
    <property type="evidence" value="ECO:0007669"/>
    <property type="project" value="UniProtKB-KW"/>
</dbReference>
<dbReference type="GO" id="GO:0016887">
    <property type="term" value="F:ATP hydrolysis activity"/>
    <property type="evidence" value="ECO:0007669"/>
    <property type="project" value="InterPro"/>
</dbReference>
<organism evidence="4 5">
    <name type="scientific">candidate division WOR-1 bacterium RIFOXYC2_FULL_46_14</name>
    <dbReference type="NCBI Taxonomy" id="1802587"/>
    <lineage>
        <taxon>Bacteria</taxon>
        <taxon>Bacillati</taxon>
        <taxon>Saganbacteria</taxon>
    </lineage>
</organism>
<protein>
    <submittedName>
        <fullName evidence="4">Multidrug ABC transporter ATP-binding protein</fullName>
    </submittedName>
</protein>
<evidence type="ECO:0000313" key="5">
    <source>
        <dbReference type="Proteomes" id="UP000179242"/>
    </source>
</evidence>
<reference evidence="4 5" key="1">
    <citation type="journal article" date="2016" name="Nat. Commun.">
        <title>Thousands of microbial genomes shed light on interconnected biogeochemical processes in an aquifer system.</title>
        <authorList>
            <person name="Anantharaman K."/>
            <person name="Brown C.T."/>
            <person name="Hug L.A."/>
            <person name="Sharon I."/>
            <person name="Castelle C.J."/>
            <person name="Probst A.J."/>
            <person name="Thomas B.C."/>
            <person name="Singh A."/>
            <person name="Wilkins M.J."/>
            <person name="Karaoz U."/>
            <person name="Brodie E.L."/>
            <person name="Williams K.H."/>
            <person name="Hubbard S.S."/>
            <person name="Banfield J.F."/>
        </authorList>
    </citation>
    <scope>NUCLEOTIDE SEQUENCE [LARGE SCALE GENOMIC DNA]</scope>
</reference>
<accession>A0A1F4U7C0</accession>
<evidence type="ECO:0000256" key="2">
    <source>
        <dbReference type="ARBA" id="ARBA00022840"/>
    </source>
</evidence>
<dbReference type="InterPro" id="IPR027417">
    <property type="entry name" value="P-loop_NTPase"/>
</dbReference>
<evidence type="ECO:0000256" key="1">
    <source>
        <dbReference type="ARBA" id="ARBA00022741"/>
    </source>
</evidence>
<dbReference type="Proteomes" id="UP000179242">
    <property type="component" value="Unassembled WGS sequence"/>
</dbReference>
<dbReference type="Gene3D" id="3.40.50.300">
    <property type="entry name" value="P-loop containing nucleotide triphosphate hydrolases"/>
    <property type="match status" value="1"/>
</dbReference>